<feature type="transmembrane region" description="Helical" evidence="6">
    <location>
        <begin position="494"/>
        <end position="512"/>
    </location>
</feature>
<feature type="transmembrane region" description="Helical" evidence="6">
    <location>
        <begin position="143"/>
        <end position="161"/>
    </location>
</feature>
<accession>A0AAP0C0U9</accession>
<dbReference type="AlphaFoldDB" id="A0AAP0C0U9"/>
<comment type="caution">
    <text evidence="7">The sequence shown here is derived from an EMBL/GenBank/DDBJ whole genome shotgun (WGS) entry which is preliminary data.</text>
</comment>
<dbReference type="GO" id="GO:0016020">
    <property type="term" value="C:membrane"/>
    <property type="evidence" value="ECO:0007669"/>
    <property type="project" value="UniProtKB-SubCell"/>
</dbReference>
<comment type="similarity">
    <text evidence="2">Belongs to the major facilitator superfamily. Proton-dependent oligopeptide transporter (POT/PTR) (TC 2.A.17) family.</text>
</comment>
<dbReference type="InterPro" id="IPR036259">
    <property type="entry name" value="MFS_trans_sf"/>
</dbReference>
<keyword evidence="4 6" id="KW-1133">Transmembrane helix</keyword>
<comment type="subcellular location">
    <subcellularLocation>
        <location evidence="1">Membrane</location>
        <topology evidence="1">Multi-pass membrane protein</topology>
    </subcellularLocation>
</comment>
<name>A0AAP0C0U9_9ASPA</name>
<dbReference type="Gene3D" id="1.20.1250.20">
    <property type="entry name" value="MFS general substrate transporter like domains"/>
    <property type="match status" value="1"/>
</dbReference>
<dbReference type="PANTHER" id="PTHR11654">
    <property type="entry name" value="OLIGOPEPTIDE TRANSPORTER-RELATED"/>
    <property type="match status" value="1"/>
</dbReference>
<dbReference type="GO" id="GO:0042937">
    <property type="term" value="F:tripeptide transmembrane transporter activity"/>
    <property type="evidence" value="ECO:0007669"/>
    <property type="project" value="InterPro"/>
</dbReference>
<feature type="transmembrane region" description="Helical" evidence="6">
    <location>
        <begin position="191"/>
        <end position="210"/>
    </location>
</feature>
<dbReference type="GO" id="GO:0071916">
    <property type="term" value="F:dipeptide transmembrane transporter activity"/>
    <property type="evidence" value="ECO:0007669"/>
    <property type="project" value="InterPro"/>
</dbReference>
<reference evidence="7 8" key="1">
    <citation type="journal article" date="2022" name="Nat. Plants">
        <title>Genomes of leafy and leafless Platanthera orchids illuminate the evolution of mycoheterotrophy.</title>
        <authorList>
            <person name="Li M.H."/>
            <person name="Liu K.W."/>
            <person name="Li Z."/>
            <person name="Lu H.C."/>
            <person name="Ye Q.L."/>
            <person name="Zhang D."/>
            <person name="Wang J.Y."/>
            <person name="Li Y.F."/>
            <person name="Zhong Z.M."/>
            <person name="Liu X."/>
            <person name="Yu X."/>
            <person name="Liu D.K."/>
            <person name="Tu X.D."/>
            <person name="Liu B."/>
            <person name="Hao Y."/>
            <person name="Liao X.Y."/>
            <person name="Jiang Y.T."/>
            <person name="Sun W.H."/>
            <person name="Chen J."/>
            <person name="Chen Y.Q."/>
            <person name="Ai Y."/>
            <person name="Zhai J.W."/>
            <person name="Wu S.S."/>
            <person name="Zhou Z."/>
            <person name="Hsiao Y.Y."/>
            <person name="Wu W.L."/>
            <person name="Chen Y.Y."/>
            <person name="Lin Y.F."/>
            <person name="Hsu J.L."/>
            <person name="Li C.Y."/>
            <person name="Wang Z.W."/>
            <person name="Zhao X."/>
            <person name="Zhong W.Y."/>
            <person name="Ma X.K."/>
            <person name="Ma L."/>
            <person name="Huang J."/>
            <person name="Chen G.Z."/>
            <person name="Huang M.Z."/>
            <person name="Huang L."/>
            <person name="Peng D.H."/>
            <person name="Luo Y.B."/>
            <person name="Zou S.Q."/>
            <person name="Chen S.P."/>
            <person name="Lan S."/>
            <person name="Tsai W.C."/>
            <person name="Van de Peer Y."/>
            <person name="Liu Z.J."/>
        </authorList>
    </citation>
    <scope>NUCLEOTIDE SEQUENCE [LARGE SCALE GENOMIC DNA]</scope>
    <source>
        <strain evidence="7">Lor287</strain>
    </source>
</reference>
<feature type="transmembrane region" description="Helical" evidence="6">
    <location>
        <begin position="336"/>
        <end position="357"/>
    </location>
</feature>
<feature type="transmembrane region" description="Helical" evidence="6">
    <location>
        <begin position="369"/>
        <end position="391"/>
    </location>
</feature>
<proteinExistence type="inferred from homology"/>
<dbReference type="CDD" id="cd17417">
    <property type="entry name" value="MFS_NPF5"/>
    <property type="match status" value="1"/>
</dbReference>
<feature type="transmembrane region" description="Helical" evidence="6">
    <location>
        <begin position="102"/>
        <end position="123"/>
    </location>
</feature>
<evidence type="ECO:0000256" key="3">
    <source>
        <dbReference type="ARBA" id="ARBA00022692"/>
    </source>
</evidence>
<keyword evidence="8" id="KW-1185">Reference proteome</keyword>
<feature type="transmembrane region" description="Helical" evidence="6">
    <location>
        <begin position="540"/>
        <end position="564"/>
    </location>
</feature>
<dbReference type="SUPFAM" id="SSF103473">
    <property type="entry name" value="MFS general substrate transporter"/>
    <property type="match status" value="1"/>
</dbReference>
<evidence type="ECO:0000256" key="2">
    <source>
        <dbReference type="ARBA" id="ARBA00005982"/>
    </source>
</evidence>
<keyword evidence="3 6" id="KW-0812">Transmembrane</keyword>
<evidence type="ECO:0000256" key="1">
    <source>
        <dbReference type="ARBA" id="ARBA00004141"/>
    </source>
</evidence>
<evidence type="ECO:0000256" key="5">
    <source>
        <dbReference type="ARBA" id="ARBA00023136"/>
    </source>
</evidence>
<feature type="transmembrane region" description="Helical" evidence="6">
    <location>
        <begin position="452"/>
        <end position="473"/>
    </location>
</feature>
<dbReference type="Pfam" id="PF00854">
    <property type="entry name" value="PTR2"/>
    <property type="match status" value="1"/>
</dbReference>
<evidence type="ECO:0000256" key="4">
    <source>
        <dbReference type="ARBA" id="ARBA00022989"/>
    </source>
</evidence>
<dbReference type="InterPro" id="IPR000109">
    <property type="entry name" value="POT_fam"/>
</dbReference>
<protein>
    <submittedName>
        <fullName evidence="7">Peptide transporter PTR3-A</fullName>
    </submittedName>
</protein>
<feature type="transmembrane region" description="Helical" evidence="6">
    <location>
        <begin position="411"/>
        <end position="432"/>
    </location>
</feature>
<evidence type="ECO:0000256" key="6">
    <source>
        <dbReference type="SAM" id="Phobius"/>
    </source>
</evidence>
<keyword evidence="5 6" id="KW-0472">Membrane</keyword>
<dbReference type="InterPro" id="IPR044739">
    <property type="entry name" value="NRT1/PTR"/>
</dbReference>
<evidence type="ECO:0000313" key="7">
    <source>
        <dbReference type="EMBL" id="KAK8954915.1"/>
    </source>
</evidence>
<dbReference type="Proteomes" id="UP001418222">
    <property type="component" value="Unassembled WGS sequence"/>
</dbReference>
<feature type="transmembrane region" description="Helical" evidence="6">
    <location>
        <begin position="216"/>
        <end position="236"/>
    </location>
</feature>
<evidence type="ECO:0000313" key="8">
    <source>
        <dbReference type="Proteomes" id="UP001418222"/>
    </source>
</evidence>
<gene>
    <name evidence="7" type="primary">PTR3-A</name>
    <name evidence="7" type="ORF">KSP39_PZI002092</name>
</gene>
<sequence length="590" mass="65049">MGGEVAIGDYTKDGTVDLRGNPLLRRKTGRWRACSFIVVYEVFERMAYYGISSNLVLYLTNKLHQGTVIASNNVTNWAGTIWLTPLIGAYIADTYLGRYRTFIIGSIIYLSGMCLLISAVSIASLKPPPCDAGAVCISKASNLQLGVFFAGLYIIAAGTGGTKPNISTMGADQFDDFHPTEHALKLSFFNWWEFSIFFGTLLANTVVVYVQDNVGWTVGYILPTIGLAISVVIFLAGTKFYRHKKPIGSPLTRMAQVIFAAFRNRHVILPVNPKELHELGPEEYKKNGNFRIDHTPSLSILSKAAVKEGHSRRSPWGLCPVTQVEETKQMLRMVPILIATFIPSTTLAQVGTLFVKQGVTLDRHMGPNFSIPAASLSAFVTISMLVTIVVYDRFLVPFARRFTGNPRGISLLQRMGTGIVIHIGTMLVASFTEAHRLAVARAHGVAESGDTVPMTVFIILPQFLLMGIADAFLEVSKIEFFYDQAPQGMKSLGTSYSMATLGVGCFISSFLLETADRLTRRDGGRRGWILNNLNKSHLDYYYAVLAGLSVLNFLFFLVVCRFYVYRAEFVLEHEDEDAKNGSTAAINNGT</sequence>
<organism evidence="7 8">
    <name type="scientific">Platanthera zijinensis</name>
    <dbReference type="NCBI Taxonomy" id="2320716"/>
    <lineage>
        <taxon>Eukaryota</taxon>
        <taxon>Viridiplantae</taxon>
        <taxon>Streptophyta</taxon>
        <taxon>Embryophyta</taxon>
        <taxon>Tracheophyta</taxon>
        <taxon>Spermatophyta</taxon>
        <taxon>Magnoliopsida</taxon>
        <taxon>Liliopsida</taxon>
        <taxon>Asparagales</taxon>
        <taxon>Orchidaceae</taxon>
        <taxon>Orchidoideae</taxon>
        <taxon>Orchideae</taxon>
        <taxon>Orchidinae</taxon>
        <taxon>Platanthera</taxon>
    </lineage>
</organism>
<dbReference type="EMBL" id="JBBWWQ010000002">
    <property type="protein sequence ID" value="KAK8954915.1"/>
    <property type="molecule type" value="Genomic_DNA"/>
</dbReference>